<evidence type="ECO:0000313" key="3">
    <source>
        <dbReference type="EnsemblMetazoa" id="ASIC013194-PA"/>
    </source>
</evidence>
<proteinExistence type="predicted"/>
<dbReference type="AlphaFoldDB" id="A0A084W4X5"/>
<evidence type="ECO:0000313" key="2">
    <source>
        <dbReference type="EMBL" id="KFB45269.1"/>
    </source>
</evidence>
<accession>A0A084W4X5</accession>
<feature type="region of interest" description="Disordered" evidence="1">
    <location>
        <begin position="46"/>
        <end position="66"/>
    </location>
</feature>
<reference evidence="3" key="2">
    <citation type="submission" date="2020-05" db="UniProtKB">
        <authorList>
            <consortium name="EnsemblMetazoa"/>
        </authorList>
    </citation>
    <scope>IDENTIFICATION</scope>
</reference>
<gene>
    <name evidence="2" type="ORF">ZHAS_00013194</name>
</gene>
<sequence>MLQFDDCMQLITVHTATKWDGRKVAGYRPYDASGNFSRMRKCESRTFAKPHHPGKPVAGRRDAGKNASGIGCVEVRTSRQSAFALTDTFVNRRPK</sequence>
<keyword evidence="4" id="KW-1185">Reference proteome</keyword>
<name>A0A084W4X5_ANOSI</name>
<dbReference type="Proteomes" id="UP000030765">
    <property type="component" value="Unassembled WGS sequence"/>
</dbReference>
<dbReference type="VEuPathDB" id="VectorBase:ASIS022074"/>
<reference evidence="2 4" key="1">
    <citation type="journal article" date="2014" name="BMC Genomics">
        <title>Genome sequence of Anopheles sinensis provides insight into genetics basis of mosquito competence for malaria parasites.</title>
        <authorList>
            <person name="Zhou D."/>
            <person name="Zhang D."/>
            <person name="Ding G."/>
            <person name="Shi L."/>
            <person name="Hou Q."/>
            <person name="Ye Y."/>
            <person name="Xu Y."/>
            <person name="Zhou H."/>
            <person name="Xiong C."/>
            <person name="Li S."/>
            <person name="Yu J."/>
            <person name="Hong S."/>
            <person name="Yu X."/>
            <person name="Zou P."/>
            <person name="Chen C."/>
            <person name="Chang X."/>
            <person name="Wang W."/>
            <person name="Lv Y."/>
            <person name="Sun Y."/>
            <person name="Ma L."/>
            <person name="Shen B."/>
            <person name="Zhu C."/>
        </authorList>
    </citation>
    <scope>NUCLEOTIDE SEQUENCE [LARGE SCALE GENOMIC DNA]</scope>
</reference>
<evidence type="ECO:0000256" key="1">
    <source>
        <dbReference type="SAM" id="MobiDB-lite"/>
    </source>
</evidence>
<evidence type="ECO:0000313" key="4">
    <source>
        <dbReference type="Proteomes" id="UP000030765"/>
    </source>
</evidence>
<protein>
    <submittedName>
        <fullName evidence="2 3">Pirin, putative</fullName>
    </submittedName>
</protein>
<dbReference type="EMBL" id="ATLV01020405">
    <property type="status" value="NOT_ANNOTATED_CDS"/>
    <property type="molecule type" value="Genomic_DNA"/>
</dbReference>
<dbReference type="EMBL" id="KE525300">
    <property type="protein sequence ID" value="KFB45269.1"/>
    <property type="molecule type" value="Genomic_DNA"/>
</dbReference>
<dbReference type="EnsemblMetazoa" id="ASIC013194-RA">
    <property type="protein sequence ID" value="ASIC013194-PA"/>
    <property type="gene ID" value="ASIC013194"/>
</dbReference>
<dbReference type="VEuPathDB" id="VectorBase:ASIC013194"/>
<organism evidence="2">
    <name type="scientific">Anopheles sinensis</name>
    <name type="common">Mosquito</name>
    <dbReference type="NCBI Taxonomy" id="74873"/>
    <lineage>
        <taxon>Eukaryota</taxon>
        <taxon>Metazoa</taxon>
        <taxon>Ecdysozoa</taxon>
        <taxon>Arthropoda</taxon>
        <taxon>Hexapoda</taxon>
        <taxon>Insecta</taxon>
        <taxon>Pterygota</taxon>
        <taxon>Neoptera</taxon>
        <taxon>Endopterygota</taxon>
        <taxon>Diptera</taxon>
        <taxon>Nematocera</taxon>
        <taxon>Culicoidea</taxon>
        <taxon>Culicidae</taxon>
        <taxon>Anophelinae</taxon>
        <taxon>Anopheles</taxon>
    </lineage>
</organism>